<proteinExistence type="predicted"/>
<keyword evidence="1" id="KW-1133">Transmembrane helix</keyword>
<gene>
    <name evidence="2" type="ORF">BOLC7T40691H</name>
</gene>
<keyword evidence="1" id="KW-0812">Transmembrane</keyword>
<dbReference type="AlphaFoldDB" id="A0A3P6EF38"/>
<evidence type="ECO:0000313" key="2">
    <source>
        <dbReference type="EMBL" id="VDD35131.1"/>
    </source>
</evidence>
<protein>
    <submittedName>
        <fullName evidence="2">Uncharacterized protein</fullName>
    </submittedName>
</protein>
<feature type="transmembrane region" description="Helical" evidence="1">
    <location>
        <begin position="6"/>
        <end position="23"/>
    </location>
</feature>
<dbReference type="EMBL" id="LR031876">
    <property type="protein sequence ID" value="VDD35131.1"/>
    <property type="molecule type" value="Genomic_DNA"/>
</dbReference>
<reference evidence="2" key="1">
    <citation type="submission" date="2018-11" db="EMBL/GenBank/DDBJ databases">
        <authorList>
            <consortium name="Genoscope - CEA"/>
            <person name="William W."/>
        </authorList>
    </citation>
    <scope>NUCLEOTIDE SEQUENCE</scope>
</reference>
<keyword evidence="1" id="KW-0472">Membrane</keyword>
<evidence type="ECO:0000256" key="1">
    <source>
        <dbReference type="SAM" id="Phobius"/>
    </source>
</evidence>
<name>A0A3P6EF38_BRAOL</name>
<organism evidence="2">
    <name type="scientific">Brassica oleracea</name>
    <name type="common">Wild cabbage</name>
    <dbReference type="NCBI Taxonomy" id="3712"/>
    <lineage>
        <taxon>Eukaryota</taxon>
        <taxon>Viridiplantae</taxon>
        <taxon>Streptophyta</taxon>
        <taxon>Embryophyta</taxon>
        <taxon>Tracheophyta</taxon>
        <taxon>Spermatophyta</taxon>
        <taxon>Magnoliopsida</taxon>
        <taxon>eudicotyledons</taxon>
        <taxon>Gunneridae</taxon>
        <taxon>Pentapetalae</taxon>
        <taxon>rosids</taxon>
        <taxon>malvids</taxon>
        <taxon>Brassicales</taxon>
        <taxon>Brassicaceae</taxon>
        <taxon>Brassiceae</taxon>
        <taxon>Brassica</taxon>
    </lineage>
</organism>
<sequence length="45" mass="5137">MKKSLIFSFNVLPLLIILVLGFGERWGKGIKKKDTCPIYLDNQKA</sequence>
<accession>A0A3P6EF38</accession>